<gene>
    <name evidence="2" type="primary">ORF90610</name>
</gene>
<accession>A0A0B7A2L0</accession>
<feature type="non-terminal residue" evidence="2">
    <location>
        <position position="85"/>
    </location>
</feature>
<feature type="compositionally biased region" description="Polar residues" evidence="1">
    <location>
        <begin position="44"/>
        <end position="60"/>
    </location>
</feature>
<sequence length="85" mass="8932">SSPHQIGSTSQHFTGMLPNKMSMPAITHSTSSSSASPTTAASRCLTQGNTVPLTSNQTVAQHPVSDHAQQQQPQNPSVKSETFSL</sequence>
<proteinExistence type="predicted"/>
<evidence type="ECO:0000313" key="2">
    <source>
        <dbReference type="EMBL" id="CEK74331.1"/>
    </source>
</evidence>
<dbReference type="AlphaFoldDB" id="A0A0B7A2L0"/>
<name>A0A0B7A2L0_9EUPU</name>
<evidence type="ECO:0000256" key="1">
    <source>
        <dbReference type="SAM" id="MobiDB-lite"/>
    </source>
</evidence>
<organism evidence="2">
    <name type="scientific">Arion vulgaris</name>
    <dbReference type="NCBI Taxonomy" id="1028688"/>
    <lineage>
        <taxon>Eukaryota</taxon>
        <taxon>Metazoa</taxon>
        <taxon>Spiralia</taxon>
        <taxon>Lophotrochozoa</taxon>
        <taxon>Mollusca</taxon>
        <taxon>Gastropoda</taxon>
        <taxon>Heterobranchia</taxon>
        <taxon>Euthyneura</taxon>
        <taxon>Panpulmonata</taxon>
        <taxon>Eupulmonata</taxon>
        <taxon>Stylommatophora</taxon>
        <taxon>Helicina</taxon>
        <taxon>Arionoidea</taxon>
        <taxon>Arionidae</taxon>
        <taxon>Arion</taxon>
    </lineage>
</organism>
<feature type="compositionally biased region" description="Polar residues" evidence="1">
    <location>
        <begin position="67"/>
        <end position="85"/>
    </location>
</feature>
<dbReference type="EMBL" id="HACG01027466">
    <property type="protein sequence ID" value="CEK74331.1"/>
    <property type="molecule type" value="Transcribed_RNA"/>
</dbReference>
<protein>
    <submittedName>
        <fullName evidence="2">Uncharacterized protein</fullName>
    </submittedName>
</protein>
<feature type="compositionally biased region" description="Polar residues" evidence="1">
    <location>
        <begin position="1"/>
        <end position="13"/>
    </location>
</feature>
<feature type="non-terminal residue" evidence="2">
    <location>
        <position position="1"/>
    </location>
</feature>
<reference evidence="2" key="1">
    <citation type="submission" date="2014-12" db="EMBL/GenBank/DDBJ databases">
        <title>Insight into the proteome of Arion vulgaris.</title>
        <authorList>
            <person name="Aradska J."/>
            <person name="Bulat T."/>
            <person name="Smidak R."/>
            <person name="Sarate P."/>
            <person name="Gangsoo J."/>
            <person name="Sialana F."/>
            <person name="Bilban M."/>
            <person name="Lubec G."/>
        </authorList>
    </citation>
    <scope>NUCLEOTIDE SEQUENCE</scope>
    <source>
        <tissue evidence="2">Skin</tissue>
    </source>
</reference>
<feature type="region of interest" description="Disordered" evidence="1">
    <location>
        <begin position="1"/>
        <end position="85"/>
    </location>
</feature>
<feature type="compositionally biased region" description="Low complexity" evidence="1">
    <location>
        <begin position="29"/>
        <end position="42"/>
    </location>
</feature>